<evidence type="ECO:0000313" key="2">
    <source>
        <dbReference type="EMBL" id="SEM69285.1"/>
    </source>
</evidence>
<reference evidence="4" key="2">
    <citation type="submission" date="2016-10" db="EMBL/GenBank/DDBJ databases">
        <authorList>
            <person name="Varghese N."/>
        </authorList>
    </citation>
    <scope>NUCLEOTIDE SEQUENCE [LARGE SCALE GENOMIC DNA]</scope>
    <source>
        <strain evidence="4">DSM 45096 / BCRC 16803 / CGMCC 4.1857 / CIP 109030 / JCM 12277 / KCTC 19219 / NBRC 100920 / 33214</strain>
    </source>
</reference>
<feature type="region of interest" description="Disordered" evidence="1">
    <location>
        <begin position="111"/>
        <end position="131"/>
    </location>
</feature>
<feature type="compositionally biased region" description="Low complexity" evidence="1">
    <location>
        <begin position="171"/>
        <end position="182"/>
    </location>
</feature>
<accession>A0A1H8AEU2</accession>
<name>A0A1H8AEU2_STRJI</name>
<evidence type="ECO:0000313" key="3">
    <source>
        <dbReference type="EMBL" id="SEM76020.1"/>
    </source>
</evidence>
<protein>
    <submittedName>
        <fullName evidence="2">Uncharacterized protein</fullName>
    </submittedName>
</protein>
<dbReference type="OrthoDB" id="4172585at2"/>
<gene>
    <name evidence="2" type="ORF">SAMN05414137_14425</name>
    <name evidence="3" type="ORF">SAMN05414137_1545</name>
</gene>
<evidence type="ECO:0000313" key="4">
    <source>
        <dbReference type="Proteomes" id="UP000183015"/>
    </source>
</evidence>
<evidence type="ECO:0000256" key="1">
    <source>
        <dbReference type="SAM" id="MobiDB-lite"/>
    </source>
</evidence>
<dbReference type="EMBL" id="FOAZ01000054">
    <property type="protein sequence ID" value="SEM76020.1"/>
    <property type="molecule type" value="Genomic_DNA"/>
</dbReference>
<proteinExistence type="predicted"/>
<reference evidence="2" key="1">
    <citation type="submission" date="2016-10" db="EMBL/GenBank/DDBJ databases">
        <authorList>
            <person name="de Groot N.N."/>
        </authorList>
    </citation>
    <scope>NUCLEOTIDE SEQUENCE [LARGE SCALE GENOMIC DNA]</scope>
    <source>
        <strain evidence="2">CGMCC 4.1857</strain>
    </source>
</reference>
<feature type="region of interest" description="Disordered" evidence="1">
    <location>
        <begin position="166"/>
        <end position="186"/>
    </location>
</feature>
<organism evidence="2 4">
    <name type="scientific">Streptacidiphilus jiangxiensis</name>
    <dbReference type="NCBI Taxonomy" id="235985"/>
    <lineage>
        <taxon>Bacteria</taxon>
        <taxon>Bacillati</taxon>
        <taxon>Actinomycetota</taxon>
        <taxon>Actinomycetes</taxon>
        <taxon>Kitasatosporales</taxon>
        <taxon>Streptomycetaceae</taxon>
        <taxon>Streptacidiphilus</taxon>
    </lineage>
</organism>
<sequence>MPGTGIDFDAIVAVYGIAPTRLRSLVTRSAVTGFPAAGPDGQWSAEEVELWMGELVSASQIAGLLELKRAQTVFAYEQQPGYFVEPDLVETTNAGRKQRRWRRGKVLAWDAKRPGRGNPEPRKPRSVAEVPADVDVSQATLSSSEAAAVLGYASISSFTSAHAQGQLPQLGEPGAPEAGPGRPSRRWDTNLVLAEAARRRVTAAGHQARLEACLEALRAACGAAVSAVALKEADQGDATLAQWKSAMAQARRQFKREQLTD</sequence>
<dbReference type="AlphaFoldDB" id="A0A1H8AEU2"/>
<dbReference type="RefSeq" id="WP_042459494.1">
    <property type="nucleotide sequence ID" value="NZ_FOAZ01000044.1"/>
</dbReference>
<dbReference type="EMBL" id="FOAZ01000044">
    <property type="protein sequence ID" value="SEM69285.1"/>
    <property type="molecule type" value="Genomic_DNA"/>
</dbReference>
<keyword evidence="4" id="KW-1185">Reference proteome</keyword>
<dbReference type="Proteomes" id="UP000183015">
    <property type="component" value="Unassembled WGS sequence"/>
</dbReference>
<dbReference type="eggNOG" id="ENOG5031DW2">
    <property type="taxonomic scope" value="Bacteria"/>
</dbReference>